<dbReference type="PROSITE" id="PS51417">
    <property type="entry name" value="ARF"/>
    <property type="match status" value="1"/>
</dbReference>
<protein>
    <submittedName>
        <fullName evidence="7">ADP-ribosylation factor-like protein 13B</fullName>
    </submittedName>
</protein>
<dbReference type="InterPro" id="IPR027417">
    <property type="entry name" value="P-loop_NTPase"/>
</dbReference>
<dbReference type="AlphaFoldDB" id="A0AAJ7XCN6"/>
<feature type="compositionally biased region" description="Basic and acidic residues" evidence="5">
    <location>
        <begin position="214"/>
        <end position="248"/>
    </location>
</feature>
<dbReference type="GO" id="GO:0046872">
    <property type="term" value="F:metal ion binding"/>
    <property type="evidence" value="ECO:0007669"/>
    <property type="project" value="UniProtKB-KW"/>
</dbReference>
<feature type="binding site" evidence="4">
    <location>
        <position position="35"/>
    </location>
    <ligand>
        <name>Mg(2+)</name>
        <dbReference type="ChEBI" id="CHEBI:18420"/>
    </ligand>
</feature>
<dbReference type="InterPro" id="IPR006689">
    <property type="entry name" value="Small_GTPase_ARF/SAR"/>
</dbReference>
<feature type="binding site" evidence="3">
    <location>
        <begin position="28"/>
        <end position="35"/>
    </location>
    <ligand>
        <name>GTP</name>
        <dbReference type="ChEBI" id="CHEBI:37565"/>
    </ligand>
</feature>
<dbReference type="GO" id="GO:0005525">
    <property type="term" value="F:GTP binding"/>
    <property type="evidence" value="ECO:0007669"/>
    <property type="project" value="UniProtKB-KW"/>
</dbReference>
<accession>A0AAJ7XCN6</accession>
<feature type="binding site" evidence="3">
    <location>
        <position position="74"/>
    </location>
    <ligand>
        <name>GTP</name>
        <dbReference type="ChEBI" id="CHEBI:37565"/>
    </ligand>
</feature>
<proteinExistence type="predicted"/>
<dbReference type="PRINTS" id="PR00328">
    <property type="entry name" value="SAR1GTPBP"/>
</dbReference>
<evidence type="ECO:0000256" key="2">
    <source>
        <dbReference type="ARBA" id="ARBA00023134"/>
    </source>
</evidence>
<evidence type="ECO:0000256" key="5">
    <source>
        <dbReference type="SAM" id="MobiDB-lite"/>
    </source>
</evidence>
<feature type="compositionally biased region" description="Basic and acidic residues" evidence="5">
    <location>
        <begin position="268"/>
        <end position="280"/>
    </location>
</feature>
<sequence>MFSVFANCCSWVKWKRKPMRDVTLVMLGLDNAGKTAAVKGLQGEDLKDITPTVGFSKAEMRFGRFDVTVFDLGGGKPIRGIWHNYLAEAHGVVFAVDSSDTERLQEAHETLSAVLVDPRVAGKPLLVLANKQDKVGALGAAEVIEHLSLEQLVNDNKCICHIETCSAVFGSGKKQDRAIVTGLHWILHTISHDYAELKERVERDTAAQRAQEAAQRKERRERVLRVRQERDQQEREEAERQGKSVKGDEDNEVMENPFQPIENVIAQNEDRMKREKDTAKRSASALNGEVVLQEKETSAAGNAEPSLGERGPALGDSADEAGRPASGSARLQHSEGDTDRTDTTSAGVDEKPKKKRKKVKRNKVEPVNLEDHTEGGTAAFTATTTSSDVRGRPLPPLILRPIPNSESNDVLN</sequence>
<reference evidence="7" key="1">
    <citation type="submission" date="2025-08" db="UniProtKB">
        <authorList>
            <consortium name="RefSeq"/>
        </authorList>
    </citation>
    <scope>IDENTIFICATION</scope>
    <source>
        <tissue evidence="7">Sperm</tissue>
    </source>
</reference>
<keyword evidence="4" id="KW-0460">Magnesium</keyword>
<dbReference type="CTD" id="200894"/>
<dbReference type="GO" id="GO:1905515">
    <property type="term" value="P:non-motile cilium assembly"/>
    <property type="evidence" value="ECO:0007669"/>
    <property type="project" value="TreeGrafter"/>
</dbReference>
<dbReference type="PANTHER" id="PTHR46090:SF2">
    <property type="entry name" value="ADP-RIBOSYLATION FACTOR-LIKE PROTEIN 13B"/>
    <property type="match status" value="1"/>
</dbReference>
<evidence type="ECO:0000313" key="6">
    <source>
        <dbReference type="Proteomes" id="UP001318040"/>
    </source>
</evidence>
<dbReference type="SMART" id="SM00177">
    <property type="entry name" value="ARF"/>
    <property type="match status" value="1"/>
</dbReference>
<evidence type="ECO:0000256" key="4">
    <source>
        <dbReference type="PIRSR" id="PIRSR606689-2"/>
    </source>
</evidence>
<evidence type="ECO:0000313" key="7">
    <source>
        <dbReference type="RefSeq" id="XP_032829475.1"/>
    </source>
</evidence>
<dbReference type="PANTHER" id="PTHR46090">
    <property type="entry name" value="ADP-RIBOSYLATION FACTOR-LIKE PROTEIN 13B"/>
    <property type="match status" value="1"/>
</dbReference>
<name>A0AAJ7XCN6_PETMA</name>
<keyword evidence="2 3" id="KW-0342">GTP-binding</keyword>
<dbReference type="RefSeq" id="XP_032829475.1">
    <property type="nucleotide sequence ID" value="XM_032973584.1"/>
</dbReference>
<feature type="binding site" evidence="3">
    <location>
        <begin position="130"/>
        <end position="133"/>
    </location>
    <ligand>
        <name>GTP</name>
        <dbReference type="ChEBI" id="CHEBI:37565"/>
    </ligand>
</feature>
<keyword evidence="6" id="KW-1185">Reference proteome</keyword>
<organism evidence="6 7">
    <name type="scientific">Petromyzon marinus</name>
    <name type="common">Sea lamprey</name>
    <dbReference type="NCBI Taxonomy" id="7757"/>
    <lineage>
        <taxon>Eukaryota</taxon>
        <taxon>Metazoa</taxon>
        <taxon>Chordata</taxon>
        <taxon>Craniata</taxon>
        <taxon>Vertebrata</taxon>
        <taxon>Cyclostomata</taxon>
        <taxon>Hyperoartia</taxon>
        <taxon>Petromyzontiformes</taxon>
        <taxon>Petromyzontidae</taxon>
        <taxon>Petromyzon</taxon>
    </lineage>
</organism>
<dbReference type="GO" id="GO:0097500">
    <property type="term" value="P:receptor localization to non-motile cilium"/>
    <property type="evidence" value="ECO:0007669"/>
    <property type="project" value="TreeGrafter"/>
</dbReference>
<dbReference type="GO" id="GO:0097730">
    <property type="term" value="C:non-motile cilium"/>
    <property type="evidence" value="ECO:0007669"/>
    <property type="project" value="TreeGrafter"/>
</dbReference>
<evidence type="ECO:0000256" key="1">
    <source>
        <dbReference type="ARBA" id="ARBA00022741"/>
    </source>
</evidence>
<keyword evidence="1 3" id="KW-0547">Nucleotide-binding</keyword>
<feature type="region of interest" description="Disordered" evidence="5">
    <location>
        <begin position="205"/>
        <end position="412"/>
    </location>
</feature>
<feature type="binding site" evidence="4">
    <location>
        <position position="52"/>
    </location>
    <ligand>
        <name>Mg(2+)</name>
        <dbReference type="ChEBI" id="CHEBI:18420"/>
    </ligand>
</feature>
<keyword evidence="4" id="KW-0479">Metal-binding</keyword>
<dbReference type="FunFam" id="3.40.50.300:FF:000415">
    <property type="entry name" value="ADP-ribosylation factor-like GTPase 13B"/>
    <property type="match status" value="1"/>
</dbReference>
<gene>
    <name evidence="7" type="primary">ARL13B</name>
</gene>
<evidence type="ECO:0000256" key="3">
    <source>
        <dbReference type="PIRSR" id="PIRSR606689-1"/>
    </source>
</evidence>
<feature type="compositionally biased region" description="Basic and acidic residues" evidence="5">
    <location>
        <begin position="332"/>
        <end position="352"/>
    </location>
</feature>
<dbReference type="Proteomes" id="UP001318040">
    <property type="component" value="Chromosome 51"/>
</dbReference>
<dbReference type="GO" id="GO:0003924">
    <property type="term" value="F:GTPase activity"/>
    <property type="evidence" value="ECO:0007669"/>
    <property type="project" value="InterPro"/>
</dbReference>
<dbReference type="SMART" id="SM00178">
    <property type="entry name" value="SAR"/>
    <property type="match status" value="1"/>
</dbReference>
<dbReference type="KEGG" id="pmrn:116953405"/>
<dbReference type="Pfam" id="PF00025">
    <property type="entry name" value="Arf"/>
    <property type="match status" value="1"/>
</dbReference>
<dbReference type="SUPFAM" id="SSF52540">
    <property type="entry name" value="P-loop containing nucleoside triphosphate hydrolases"/>
    <property type="match status" value="1"/>
</dbReference>
<dbReference type="InterPro" id="IPR051995">
    <property type="entry name" value="Ciliary_GTPase"/>
</dbReference>
<dbReference type="GO" id="GO:0060170">
    <property type="term" value="C:ciliary membrane"/>
    <property type="evidence" value="ECO:0007669"/>
    <property type="project" value="TreeGrafter"/>
</dbReference>
<dbReference type="Gene3D" id="3.40.50.300">
    <property type="entry name" value="P-loop containing nucleotide triphosphate hydrolases"/>
    <property type="match status" value="1"/>
</dbReference>